<feature type="domain" description="Dynein heavy chain hydrolytic ATP-binding dynein motor region" evidence="3">
    <location>
        <begin position="1340"/>
        <end position="1525"/>
    </location>
</feature>
<dbReference type="OrthoDB" id="247932at2759"/>
<dbReference type="RefSeq" id="XP_029235485.1">
    <property type="nucleotide sequence ID" value="XM_029384674.1"/>
</dbReference>
<dbReference type="PANTHER" id="PTHR10676:SF242">
    <property type="entry name" value="DYNEIN AXONEMAL HEAVY CHAIN 3"/>
    <property type="match status" value="1"/>
</dbReference>
<dbReference type="GO" id="GO:0060294">
    <property type="term" value="P:cilium movement involved in cell motility"/>
    <property type="evidence" value="ECO:0007669"/>
    <property type="project" value="TreeGrafter"/>
</dbReference>
<organism evidence="4 5">
    <name type="scientific">Trypanosoma rangeli</name>
    <dbReference type="NCBI Taxonomy" id="5698"/>
    <lineage>
        <taxon>Eukaryota</taxon>
        <taxon>Discoba</taxon>
        <taxon>Euglenozoa</taxon>
        <taxon>Kinetoplastea</taxon>
        <taxon>Metakinetoplastina</taxon>
        <taxon>Trypanosomatida</taxon>
        <taxon>Trypanosomatidae</taxon>
        <taxon>Trypanosoma</taxon>
        <taxon>Herpetosoma</taxon>
    </lineage>
</organism>
<evidence type="ECO:0000259" key="3">
    <source>
        <dbReference type="Pfam" id="PF12774"/>
    </source>
</evidence>
<dbReference type="GO" id="GO:0097729">
    <property type="term" value="C:9+2 motile cilium"/>
    <property type="evidence" value="ECO:0007669"/>
    <property type="project" value="TreeGrafter"/>
</dbReference>
<dbReference type="GO" id="GO:0036156">
    <property type="term" value="C:inner dynein arm"/>
    <property type="evidence" value="ECO:0007669"/>
    <property type="project" value="TreeGrafter"/>
</dbReference>
<dbReference type="InterPro" id="IPR013602">
    <property type="entry name" value="Dynein_heavy_linker"/>
</dbReference>
<dbReference type="InterPro" id="IPR035699">
    <property type="entry name" value="AAA_6"/>
</dbReference>
<dbReference type="EMBL" id="MKGL01000355">
    <property type="protein sequence ID" value="RNE99943.1"/>
    <property type="molecule type" value="Genomic_DNA"/>
</dbReference>
<keyword evidence="5" id="KW-1185">Reference proteome</keyword>
<dbReference type="PANTHER" id="PTHR10676">
    <property type="entry name" value="DYNEIN HEAVY CHAIN FAMILY PROTEIN"/>
    <property type="match status" value="1"/>
</dbReference>
<dbReference type="GO" id="GO:0005524">
    <property type="term" value="F:ATP binding"/>
    <property type="evidence" value="ECO:0007669"/>
    <property type="project" value="InterPro"/>
</dbReference>
<dbReference type="Gene3D" id="3.20.180.20">
    <property type="entry name" value="Dynein heavy chain, N-terminal domain 2"/>
    <property type="match status" value="1"/>
</dbReference>
<dbReference type="GO" id="GO:0045505">
    <property type="term" value="F:dynein intermediate chain binding"/>
    <property type="evidence" value="ECO:0007669"/>
    <property type="project" value="InterPro"/>
</dbReference>
<dbReference type="VEuPathDB" id="TriTrypDB:TRSC58_01772"/>
<accession>A0A422N3C1</accession>
<dbReference type="Gene3D" id="1.20.920.20">
    <property type="match status" value="1"/>
</dbReference>
<evidence type="ECO:0008006" key="6">
    <source>
        <dbReference type="Google" id="ProtNLM"/>
    </source>
</evidence>
<dbReference type="Pfam" id="PF08393">
    <property type="entry name" value="DHC_N2"/>
    <property type="match status" value="1"/>
</dbReference>
<dbReference type="Pfam" id="PF12774">
    <property type="entry name" value="AAA_6"/>
    <property type="match status" value="1"/>
</dbReference>
<dbReference type="GO" id="GO:0008569">
    <property type="term" value="F:minus-end-directed microtubule motor activity"/>
    <property type="evidence" value="ECO:0007669"/>
    <property type="project" value="TreeGrafter"/>
</dbReference>
<proteinExistence type="predicted"/>
<sequence length="4219" mass="475956">MDLQHENSVALRFERVIAYFLDGIPRPFLEIVPDLGYAVTFDFFSVGVTPDYTGLTESVVFPEVLESQLFEPVCSCYCIASTPSSRIGSHYSPYIGTFRFNGKGIYFQKKESGFKQSVVRIPAETCEERGTMSSKSDRELRTSLFIDFYVKIMADHLVHDIGSLRRIVILATQGMTAKYKDAVEQVVTELKRLYIRACSQAVYQYMAQNMQFRRIISALRLSETENYCLTSKKILTAEDACFELALHFKLSITLLKDSLPWNKRTHRFFTSLQELWVNHFDKLVIFDISTNQWRTNADSFLAQLGCSMRAAFTRIRIEFYTQLEMLLFSEILGSREFIFLDYQTFKESELRRIFLAVRIFLVNRIRTSIIEALKDLVYFFTTVEDGVIPLSRARKIPLIEIQLTVSDSGLPCSPSFAALRFGLVDLLDELLDSCNNLPTPESVIMRTLDFQRCTLNSFGAEELSLKGVLINSLDVAGSRIEELTRKYTRFSTLPLINGAYFTRAKDTIVQDQVYLLRETIAKITKTSPDVVVSGSIAINCTEVKKWYVEHWTRYLEKYLEALKKDLFSYITKAVEGFRCYNTCLNKEPKTVEELEEFFHVVSYTESRSNDVKMKDCNQVIEWFHCLETLQIPVDTQLYAAALDLMRCPNELMQLALKSREVCTKSKPFIIEKLSEFRNAIKRHVTTIGDGVAELLGLFNLDVSDIAAQTCEELRALVDKVLKGFEHITYCEKSLEIEEVDSFEDFFPILRTFDVLEQFWNTIFDSTTVRDYYNQPINMLNATQMIDHVRCCRRLLRHSTRGLRAYPGLVRLGRQQEHVLAEFECLEGILTRITAPGLRKNHWKEISRILGKDTKTNIQIDASSPLQLLLEAGIKDHFDALKQIVDQASVDFEAEASLERMKSEAKRTRFVFYTVEGTEGILALSPLCRDSISSRLESFLLDLRVLHHQVSVSQYVINSINEWESAVERMLITLANWTEIEYEWMEVMYFGMTLDEISEGETPAIGGREWKFLHEKVGSINGIFSVLSTALQKTQYTLFTAMIQENIQEQLTLAATILSDIRKVVRGLLDAKRESFPRFYFLSDGELSSFLSVLEPARLLRLLSKMYSCVCDAGVEENTVTTFITTDGARLKAEVPIKLSAIPVDRWMKTFEKTLRSSLLHELQASVENHYHVDAMNWLRGSCVQIADVALRVIHNRDLLEALSLAGGTGITAYATRLKDLTEEYVRLAAAPMELGERKLVSSVITIFLFFRREVQLAIKTGIQTKEALQKTFISQTFMENDNVFVQTLGLRLPYGMEFLGNYTLPVLTPEYVERGLYSVFMSFAASSIPIMIGAPAEAAMYQYCAEFLGRFWWCLQCHPALTLEGIAEGLRGALGVGAVFCLRDIDTLEKSLIAPITNLLRSIEVACQLEKQQNDDAVDTISFEIDGTTKYVQKNPCFQMILTTTSAEKVPTSLSLAFRPIHVISVDLTVIAQCALHVFGVSKWMTVGQRLALMYAQLMEFSPTIFTKKNLLAVIREAMKVNRETIITSFCTSFLHQFWQAIQPNEPLQKLVEWNMLHTLDISQDSWEDALTQVETSSGFDALLDRFTRFMAANSNVVLVGPAYCGKTRLWRRWVGDLHHSVISFRLMSCTEIYGDARQPGLLSALAKQWNPLSTHAIVIEGADFSQVSIAFDAPAFARVRPYSGPDFIKGSRVRLIAVTSELHTANPRVMADFALFTVPAPTRWKTFFKELLGTAPSYHTGVVYPVMVTLIDYILDTHQTIERRPASYENLFAVASRCSQLYKKWYTYAKSRCVGREEWISDRTFALQCAVFAVCWSLGWRLPEKERHVLQKALEKFQSRLNRVAKENGFAEDVLPPLEDDILLYIATPVGWRKIDKTATATSEVGFTPMWARKWDGLTTYQCTWSHFFSFASRETTLTALEYLIDAGQSVLIVGGHGQGKSTILRQMGCNERWVHQLVCNSTACRAVEITEALLQRMTLRQSKRYGPSIGRKLILCVDDANLSVEGGSSPVMHLFSFINRFSAICTPSRGYIPIDDVVCTGAATPELSYDVAVENAVVQLRLPELEDAEVVGSVQKLFEVVCMGRRGVTVSADISAFIAAAQLLAIRRMPSELVGQLAKDDAEVTLPVNSDEEDDMLQQRESWSSFGFNLINRARTSYVHLFLKISDRALRFLANAWDDAVTARIMFNSVYAFYVNMIDNNEGQEEFESDLMKLANTSLKNCFGGDSVSFNAVEEEIAVEDQEGGGADMPPCTSATVQGWMRVYKEALESNLIEEPLDIDTRSSIIFSPPPLPQRRMTETLPGVVLTPRLAHADYLPLWMSRTILVLHQYLRQRQTHVALVGRYDSGIRRALHVWGSSMRTHIAFLRENYADDDADGRFKKDLVEIIEHTCRHEGRLLVFVPSCVLGLTWPMGMLDGIVRGGDITPLFALEGLFFLLHGRRGVRRGSSGLAPAEFAELKQRISKRLCIVTHILSYEELKRLGDTVPLVSSMIPVSLRAQEMLWELVHELLQTEEANRQVIYEAVVQGGSLGRSVQPMPLGPLNLAGRSLTHFLCDIFNVMKTELNLEVEQLLEFGFQTQRLRYFLERLRREAAQSRQITELPTAIRAKMKEYKECFEQRAESAQAEIQRQIKRLRTRAKKEENHMLRHQSLAARFRQDAEKTGALIMHEEENIQTQTGSMTLTLTTMGSRLAAVKLSQIKQFGKLPPPPKGVLLMRAVCKVVGEELHASSGKELWESGKAIVTSQKFISRLLAVSPGTIKYESFAQLHASLQEVCYTEISPYAGAIADYILALIESSRLGETMKETDERLREMRLDHFDALSKADTAERRAQKISKRLEEGRTEVACLLRRSEEMDAMKNDGIQRQGALVLLSDIVDGFSSFHSPDQTIAQDVFAEKGEGSVIMVAAYRAFFAMLPIEEQTRRFCQLHGLLSAWGIEAPTNLDDPMVSLLFRSIKDMTNNALMSMCSNSERLCVGALLQRTHFYWPFFAGVTPAFEGVVQHYLNIMCGGCIVASALNGGFTKNLLEAATQGDGLLICDASVSFVLHELRPLLALQPILREAMVHNQPVRISLFGENVEVLPSFYVVCVSSSRVTCDKQGSLASRFMTITNFYFTPDVNNLVQTALLQSPLTRNEVEEKYFGNAPGEDEHPIDVYSEAYSEALHEARALLCEDLDTLTGSNGRKVERLGVLVKVLSNYQVRVQRAEAHHHSREKRLQESWKYMRQAICSVERSLRVIEVGILGRCWESRKLEPFILSASELLRPYQSRISPHSFEMLTELHKEFYATVNFVDRVVQVMGCGWPCEFRGIFAWYILSGVIVHCDVILRLRGQLYSPLVILFNTEQYRVLHCILDRGSNVVDEKYVRNVYAESSDAVLRNVIGDFTSSTNNTSDFRAWIEGDGVRGADELVRNFFYSWAKLNYTACELVASQLYNAFLFSVKEQNSEGESEVSTLYDYVGNTPATVHSLEEWLRFSLGACLPLCLLSTSLQDTVKHYEGYFKAEKLSCRFCRVSTPEEVDQLMETVSVCFRTGLAEQGRGHCIMVALAVPELAFEQAVFIQSLATHLSRYCRYGVWDSARKGSTARSPVLLCFVLWGYLNNETDGCNLTRQNDACAQMLEEWCLMLTQETSFPRFYLLSLLQDERIFSPWKREGTTLVFEGPASWSTGEEKKGAPWRSGSRTSAYVKMSNIIELHTGLVGGQVMLQSLWKKNTSGGALPVQWQANVDRDDLTLILRILAKWLQTKKYTDADTRRRRSLRVLTRHDFKPGAFEDASPASSRLPEALVEKAFNRLAFGIYAARMATVRLHLSLVEMLRQRALLIAPEGGVGGERMNLSISVAIEEASKAGASEPGFLDELRKSSDDFCALCMDEPVAVAYRELLEVSQQSLICGARSPVPALVKAESGADLTPCPEGLATSTVDSEKMPREDIIQLLFLWEKDHMEGLLSSLREKGQNATASRIQAAMRQLSCWVSGETLTVWLPALQHPRLLLYVFAARARSRRADESIGVEMVLVLSRRYSLLHDDIILAGAALSKQLEEEVLLRTHWDATQMAWRKAPNETERDDDIVLAVRFQKAFSGNAGEVPISVLWEALPGDKRVDGISSVGGNGSGAFLTEQSVGNSRKMLGVQSTCPIPVVYASAAVAAEDAKEVDWTPLFDMTLHVIWMGIDNLPIRQTATSGAGQLAAGVDFLPSQSSRPSIVELPSSTLSNSLSFFVTIS</sequence>
<name>A0A422N3C1_TRYRA</name>
<gene>
    <name evidence="4" type="ORF">TraAM80_07906</name>
</gene>
<dbReference type="GO" id="GO:0051959">
    <property type="term" value="F:dynein light intermediate chain binding"/>
    <property type="evidence" value="ECO:0007669"/>
    <property type="project" value="InterPro"/>
</dbReference>
<dbReference type="Gene3D" id="3.40.50.300">
    <property type="entry name" value="P-loop containing nucleotide triphosphate hydrolases"/>
    <property type="match status" value="2"/>
</dbReference>
<dbReference type="VEuPathDB" id="TriTrypDB:TRSC58_06585"/>
<dbReference type="VEuPathDB" id="TriTrypDB:TRSC58_04496"/>
<comment type="caution">
    <text evidence="4">The sequence shown here is derived from an EMBL/GenBank/DDBJ whole genome shotgun (WGS) entry which is preliminary data.</text>
</comment>
<evidence type="ECO:0000313" key="4">
    <source>
        <dbReference type="EMBL" id="RNE99943.1"/>
    </source>
</evidence>
<dbReference type="InterPro" id="IPR042228">
    <property type="entry name" value="Dynein_linker_3"/>
</dbReference>
<dbReference type="Pfam" id="PF12775">
    <property type="entry name" value="AAA_7"/>
    <property type="match status" value="1"/>
</dbReference>
<feature type="coiled-coil region" evidence="1">
    <location>
        <begin position="2608"/>
        <end position="2646"/>
    </location>
</feature>
<dbReference type="InterPro" id="IPR026983">
    <property type="entry name" value="DHC"/>
</dbReference>
<evidence type="ECO:0000256" key="1">
    <source>
        <dbReference type="SAM" id="Coils"/>
    </source>
</evidence>
<keyword evidence="1" id="KW-0175">Coiled coil</keyword>
<protein>
    <recommendedName>
        <fullName evidence="6">Dynein heavy chain</fullName>
    </recommendedName>
</protein>
<dbReference type="SUPFAM" id="SSF52540">
    <property type="entry name" value="P-loop containing nucleoside triphosphate hydrolases"/>
    <property type="match status" value="1"/>
</dbReference>
<dbReference type="InterPro" id="IPR027417">
    <property type="entry name" value="P-loop_NTPase"/>
</dbReference>
<dbReference type="Proteomes" id="UP000283634">
    <property type="component" value="Unassembled WGS sequence"/>
</dbReference>
<dbReference type="OMA" id="LINCGQH"/>
<feature type="domain" description="Dynein heavy chain linker" evidence="2">
    <location>
        <begin position="749"/>
        <end position="1164"/>
    </location>
</feature>
<evidence type="ECO:0000313" key="5">
    <source>
        <dbReference type="Proteomes" id="UP000283634"/>
    </source>
</evidence>
<reference evidence="4 5" key="1">
    <citation type="journal article" date="2018" name="BMC Genomics">
        <title>Genomic comparison of Trypanosoma conorhini and Trypanosoma rangeli to Trypanosoma cruzi strains of high and low virulence.</title>
        <authorList>
            <person name="Bradwell K.R."/>
            <person name="Koparde V.N."/>
            <person name="Matveyev A.V."/>
            <person name="Serrano M.G."/>
            <person name="Alves J.M."/>
            <person name="Parikh H."/>
            <person name="Huang B."/>
            <person name="Lee V."/>
            <person name="Espinosa-Alvarez O."/>
            <person name="Ortiz P.A."/>
            <person name="Costa-Martins A.G."/>
            <person name="Teixeira M.M."/>
            <person name="Buck G.A."/>
        </authorList>
    </citation>
    <scope>NUCLEOTIDE SEQUENCE [LARGE SCALE GENOMIC DNA]</scope>
    <source>
        <strain evidence="4 5">AM80</strain>
    </source>
</reference>
<evidence type="ECO:0000259" key="2">
    <source>
        <dbReference type="Pfam" id="PF08393"/>
    </source>
</evidence>
<dbReference type="GeneID" id="40331839"/>